<feature type="transmembrane region" description="Helical" evidence="2">
    <location>
        <begin position="173"/>
        <end position="192"/>
    </location>
</feature>
<name>A0A7W3TH43_9ACTN</name>
<organism evidence="3 4">
    <name type="scientific">Streptomyces alkaliphilus</name>
    <dbReference type="NCBI Taxonomy" id="1472722"/>
    <lineage>
        <taxon>Bacteria</taxon>
        <taxon>Bacillati</taxon>
        <taxon>Actinomycetota</taxon>
        <taxon>Actinomycetes</taxon>
        <taxon>Kitasatosporales</taxon>
        <taxon>Streptomycetaceae</taxon>
        <taxon>Streptomyces</taxon>
    </lineage>
</organism>
<sequence>MSEPSPPPPAERIPAGARPWRFEDVTRWIAAGPAPWAHPLWSCLALVGTGLWAIVATPDPVCTPADPCGGDRWGMFLACSALLGVYWAWRQPTLALILVAPVTVLQLTSPAALATASLPARVGVTAAAVFTALALWERLAARTRQRELVKRAAGPERHPLPASARGFPRGRTTLVVAGALLAVTGLCLWQGLAAEARENARDARSQRLTVEVVDRDEDSITVRLPGGDTRTVDAVFPESHAPGRPTVVFVDGDRVRLAAEPYDAFGWQMLTLLFGLPGTTLLVSGLAARSRWRRMAADPVPVLRVRVTNPGPRIRTRVFAADDPRGWRRPALSWVTLPTTARELPAVAGDPDDPDDPDDPREVLERAEEQALELPVVVEAVLYGAVADGAEAVLVTEAGGAPGGLVECGVTPVWAGPRPAGPRDRGRSARARTVPHRGGPHRGDRRGLLGPPEGGRATGRSEAESVVINPSLLRRALGWALVPG</sequence>
<accession>A0A7W3TH43</accession>
<feature type="non-terminal residue" evidence="3">
    <location>
        <position position="484"/>
    </location>
</feature>
<feature type="compositionally biased region" description="Acidic residues" evidence="1">
    <location>
        <begin position="350"/>
        <end position="359"/>
    </location>
</feature>
<gene>
    <name evidence="3" type="ORF">FNQ90_22055</name>
</gene>
<evidence type="ECO:0000256" key="1">
    <source>
        <dbReference type="SAM" id="MobiDB-lite"/>
    </source>
</evidence>
<feature type="transmembrane region" description="Helical" evidence="2">
    <location>
        <begin position="94"/>
        <end position="112"/>
    </location>
</feature>
<feature type="region of interest" description="Disordered" evidence="1">
    <location>
        <begin position="343"/>
        <end position="362"/>
    </location>
</feature>
<evidence type="ECO:0000313" key="4">
    <source>
        <dbReference type="Proteomes" id="UP000538929"/>
    </source>
</evidence>
<keyword evidence="2" id="KW-0812">Transmembrane</keyword>
<comment type="caution">
    <text evidence="3">The sequence shown here is derived from an EMBL/GenBank/DDBJ whole genome shotgun (WGS) entry which is preliminary data.</text>
</comment>
<evidence type="ECO:0000256" key="2">
    <source>
        <dbReference type="SAM" id="Phobius"/>
    </source>
</evidence>
<dbReference type="Proteomes" id="UP000538929">
    <property type="component" value="Unassembled WGS sequence"/>
</dbReference>
<feature type="transmembrane region" description="Helical" evidence="2">
    <location>
        <begin position="118"/>
        <end position="136"/>
    </location>
</feature>
<dbReference type="AlphaFoldDB" id="A0A7W3TH43"/>
<keyword evidence="2" id="KW-1133">Transmembrane helix</keyword>
<reference evidence="4" key="1">
    <citation type="submission" date="2019-10" db="EMBL/GenBank/DDBJ databases">
        <title>Streptomyces sp. nov., a novel actinobacterium isolated from alkaline environment.</title>
        <authorList>
            <person name="Golinska P."/>
        </authorList>
    </citation>
    <scope>NUCLEOTIDE SEQUENCE [LARGE SCALE GENOMIC DNA]</scope>
    <source>
        <strain evidence="4">DSM 42118</strain>
    </source>
</reference>
<proteinExistence type="predicted"/>
<dbReference type="EMBL" id="VKHT01001072">
    <property type="protein sequence ID" value="MBB0246726.1"/>
    <property type="molecule type" value="Genomic_DNA"/>
</dbReference>
<feature type="transmembrane region" description="Helical" evidence="2">
    <location>
        <begin position="265"/>
        <end position="288"/>
    </location>
</feature>
<protein>
    <submittedName>
        <fullName evidence="3">Uncharacterized protein</fullName>
    </submittedName>
</protein>
<feature type="transmembrane region" description="Helical" evidence="2">
    <location>
        <begin position="73"/>
        <end position="89"/>
    </location>
</feature>
<keyword evidence="4" id="KW-1185">Reference proteome</keyword>
<feature type="region of interest" description="Disordered" evidence="1">
    <location>
        <begin position="416"/>
        <end position="463"/>
    </location>
</feature>
<keyword evidence="2" id="KW-0472">Membrane</keyword>
<feature type="compositionally biased region" description="Basic residues" evidence="1">
    <location>
        <begin position="428"/>
        <end position="440"/>
    </location>
</feature>
<evidence type="ECO:0000313" key="3">
    <source>
        <dbReference type="EMBL" id="MBB0246726.1"/>
    </source>
</evidence>